<evidence type="ECO:0000256" key="11">
    <source>
        <dbReference type="ARBA" id="ARBA00022989"/>
    </source>
</evidence>
<keyword evidence="8" id="KW-0547">Nucleotide-binding</keyword>
<feature type="transmembrane region" description="Helical" evidence="15">
    <location>
        <begin position="12"/>
        <end position="32"/>
    </location>
</feature>
<keyword evidence="4" id="KW-1003">Cell membrane</keyword>
<comment type="catalytic activity">
    <reaction evidence="1">
        <text>ATP + protein L-histidine = ADP + protein N-phospho-L-histidine.</text>
        <dbReference type="EC" id="2.7.13.3"/>
    </reaction>
</comment>
<feature type="region of interest" description="Disordered" evidence="14">
    <location>
        <begin position="327"/>
        <end position="367"/>
    </location>
</feature>
<keyword evidence="10" id="KW-0067">ATP-binding</keyword>
<evidence type="ECO:0000256" key="5">
    <source>
        <dbReference type="ARBA" id="ARBA00022553"/>
    </source>
</evidence>
<gene>
    <name evidence="17" type="ORF">QWY14_16920</name>
</gene>
<accession>A0ABT8N6G1</accession>
<evidence type="ECO:0000313" key="17">
    <source>
        <dbReference type="EMBL" id="MDN7243475.1"/>
    </source>
</evidence>
<keyword evidence="12" id="KW-0902">Two-component regulatory system</keyword>
<evidence type="ECO:0000256" key="4">
    <source>
        <dbReference type="ARBA" id="ARBA00022475"/>
    </source>
</evidence>
<keyword evidence="9 17" id="KW-0418">Kinase</keyword>
<keyword evidence="5" id="KW-0597">Phosphoprotein</keyword>
<comment type="subcellular location">
    <subcellularLocation>
        <location evidence="2">Cell membrane</location>
        <topology evidence="2">Multi-pass membrane protein</topology>
    </subcellularLocation>
</comment>
<evidence type="ECO:0000256" key="7">
    <source>
        <dbReference type="ARBA" id="ARBA00022692"/>
    </source>
</evidence>
<dbReference type="PANTHER" id="PTHR45453:SF2">
    <property type="entry name" value="HISTIDINE KINASE"/>
    <property type="match status" value="1"/>
</dbReference>
<evidence type="ECO:0000256" key="2">
    <source>
        <dbReference type="ARBA" id="ARBA00004651"/>
    </source>
</evidence>
<dbReference type="InterPro" id="IPR036890">
    <property type="entry name" value="HATPase_C_sf"/>
</dbReference>
<keyword evidence="6 17" id="KW-0808">Transferase</keyword>
<organism evidence="17 18">
    <name type="scientific">Planococcus shixiaomingii</name>
    <dbReference type="NCBI Taxonomy" id="3058393"/>
    <lineage>
        <taxon>Bacteria</taxon>
        <taxon>Bacillati</taxon>
        <taxon>Bacillota</taxon>
        <taxon>Bacilli</taxon>
        <taxon>Bacillales</taxon>
        <taxon>Caryophanaceae</taxon>
        <taxon>Planococcus</taxon>
    </lineage>
</organism>
<evidence type="ECO:0000256" key="14">
    <source>
        <dbReference type="SAM" id="MobiDB-lite"/>
    </source>
</evidence>
<evidence type="ECO:0000256" key="6">
    <source>
        <dbReference type="ARBA" id="ARBA00022679"/>
    </source>
</evidence>
<evidence type="ECO:0000256" key="13">
    <source>
        <dbReference type="ARBA" id="ARBA00023136"/>
    </source>
</evidence>
<keyword evidence="18" id="KW-1185">Reference proteome</keyword>
<feature type="domain" description="Histidine kinase" evidence="16">
    <location>
        <begin position="121"/>
        <end position="328"/>
    </location>
</feature>
<evidence type="ECO:0000259" key="16">
    <source>
        <dbReference type="PROSITE" id="PS50109"/>
    </source>
</evidence>
<protein>
    <recommendedName>
        <fullName evidence="3">histidine kinase</fullName>
        <ecNumber evidence="3">2.7.13.3</ecNumber>
    </recommendedName>
</protein>
<dbReference type="PRINTS" id="PR00344">
    <property type="entry name" value="BCTRLSENSOR"/>
</dbReference>
<evidence type="ECO:0000256" key="12">
    <source>
        <dbReference type="ARBA" id="ARBA00023012"/>
    </source>
</evidence>
<evidence type="ECO:0000256" key="3">
    <source>
        <dbReference type="ARBA" id="ARBA00012438"/>
    </source>
</evidence>
<dbReference type="EMBL" id="JAUJWV010000004">
    <property type="protein sequence ID" value="MDN7243475.1"/>
    <property type="molecule type" value="Genomic_DNA"/>
</dbReference>
<dbReference type="SMART" id="SM00387">
    <property type="entry name" value="HATPase_c"/>
    <property type="match status" value="1"/>
</dbReference>
<keyword evidence="13 15" id="KW-0472">Membrane</keyword>
<reference evidence="17 18" key="1">
    <citation type="submission" date="2023-06" db="EMBL/GenBank/DDBJ databases">
        <title>Novel species in genus Planococcus.</title>
        <authorList>
            <person name="Ning S."/>
        </authorList>
    </citation>
    <scope>NUCLEOTIDE SEQUENCE [LARGE SCALE GENOMIC DNA]</scope>
    <source>
        <strain evidence="17 18">N028</strain>
    </source>
</reference>
<evidence type="ECO:0000256" key="8">
    <source>
        <dbReference type="ARBA" id="ARBA00022741"/>
    </source>
</evidence>
<dbReference type="Proteomes" id="UP001172055">
    <property type="component" value="Unassembled WGS sequence"/>
</dbReference>
<dbReference type="EC" id="2.7.13.3" evidence="3"/>
<evidence type="ECO:0000256" key="1">
    <source>
        <dbReference type="ARBA" id="ARBA00000085"/>
    </source>
</evidence>
<feature type="transmembrane region" description="Helical" evidence="15">
    <location>
        <begin position="38"/>
        <end position="58"/>
    </location>
</feature>
<name>A0ABT8N6G1_9BACL</name>
<evidence type="ECO:0000256" key="10">
    <source>
        <dbReference type="ARBA" id="ARBA00022840"/>
    </source>
</evidence>
<keyword evidence="11 15" id="KW-1133">Transmembrane helix</keyword>
<dbReference type="Pfam" id="PF02518">
    <property type="entry name" value="HATPase_c"/>
    <property type="match status" value="1"/>
</dbReference>
<keyword evidence="7 15" id="KW-0812">Transmembrane</keyword>
<dbReference type="Gene3D" id="3.30.565.10">
    <property type="entry name" value="Histidine kinase-like ATPase, C-terminal domain"/>
    <property type="match status" value="1"/>
</dbReference>
<proteinExistence type="predicted"/>
<dbReference type="InterPro" id="IPR003661">
    <property type="entry name" value="HisK_dim/P_dom"/>
</dbReference>
<dbReference type="GO" id="GO:0004673">
    <property type="term" value="F:protein histidine kinase activity"/>
    <property type="evidence" value="ECO:0007669"/>
    <property type="project" value="UniProtKB-EC"/>
</dbReference>
<dbReference type="SUPFAM" id="SSF55874">
    <property type="entry name" value="ATPase domain of HSP90 chaperone/DNA topoisomerase II/histidine kinase"/>
    <property type="match status" value="1"/>
</dbReference>
<dbReference type="InterPro" id="IPR004358">
    <property type="entry name" value="Sig_transdc_His_kin-like_C"/>
</dbReference>
<dbReference type="InterPro" id="IPR005467">
    <property type="entry name" value="His_kinase_dom"/>
</dbReference>
<dbReference type="RefSeq" id="WP_300987713.1">
    <property type="nucleotide sequence ID" value="NZ_CP129236.1"/>
</dbReference>
<dbReference type="InterPro" id="IPR050351">
    <property type="entry name" value="BphY/WalK/GraS-like"/>
</dbReference>
<comment type="caution">
    <text evidence="17">The sequence shown here is derived from an EMBL/GenBank/DDBJ whole genome shotgun (WGS) entry which is preliminary data.</text>
</comment>
<evidence type="ECO:0000256" key="15">
    <source>
        <dbReference type="SAM" id="Phobius"/>
    </source>
</evidence>
<dbReference type="SMART" id="SM00388">
    <property type="entry name" value="HisKA"/>
    <property type="match status" value="1"/>
</dbReference>
<evidence type="ECO:0000256" key="9">
    <source>
        <dbReference type="ARBA" id="ARBA00022777"/>
    </source>
</evidence>
<dbReference type="PROSITE" id="PS50109">
    <property type="entry name" value="HIS_KIN"/>
    <property type="match status" value="1"/>
</dbReference>
<sequence>MLRLFLKEHAAFIVFQLLLVAFIMLLYWLDGFRNVDTAIYSFVISTLLVGTFLAARFAKRYRYYQKITAKPANMEHMLQREGRSPEQIQNDLYMQQLYKLYQYEVQALYATQNRHLQFMNQWVHQMKTPLSVMQLLLQQEQELDKASVREEVERLKAGLDTVLMNARLDTFEQDMQIEKVSLRSMVSEMVTENKRLFISKRVYPEIDVDDKCSVFTDQKWMKFIIGQFLTNAVKYTFEPNKKVYISASCEDDQALLTIRDEGIGIPSSDLGRVTKAFFTGENGRKTGESTGMGLYLANEVCGKLGHKLAIASEKGKGTTVSVTFYNQEAELQEENDDVSENRRSDESLRRESDAPGAEPVKLRSGKR</sequence>
<dbReference type="PANTHER" id="PTHR45453">
    <property type="entry name" value="PHOSPHATE REGULON SENSOR PROTEIN PHOR"/>
    <property type="match status" value="1"/>
</dbReference>
<evidence type="ECO:0000313" key="18">
    <source>
        <dbReference type="Proteomes" id="UP001172055"/>
    </source>
</evidence>
<feature type="compositionally biased region" description="Basic and acidic residues" evidence="14">
    <location>
        <begin position="339"/>
        <end position="353"/>
    </location>
</feature>
<dbReference type="InterPro" id="IPR003594">
    <property type="entry name" value="HATPase_dom"/>
</dbReference>